<dbReference type="Gene3D" id="1.10.1220.10">
    <property type="entry name" value="Met repressor-like"/>
    <property type="match status" value="1"/>
</dbReference>
<evidence type="ECO:0000313" key="1">
    <source>
        <dbReference type="EMBL" id="RMW99170.1"/>
    </source>
</evidence>
<gene>
    <name evidence="1" type="ORF">EBQ26_05105</name>
</gene>
<dbReference type="RefSeq" id="WP_122237948.1">
    <property type="nucleotide sequence ID" value="NZ_RDQM01000005.1"/>
</dbReference>
<sequence length="98" mass="11338">MTTSTTSPMSLKLPSDARERLRIIAAQKKRPAHALVREVVMKYIEFEEEQARRNCEADEAWKHYQDTGVYYDGDETIAWLRALSTDAPLPKPQVRCEK</sequence>
<name>A0A3M6Q955_9BURK</name>
<protein>
    <submittedName>
        <fullName evidence="1">Addiction module toxin RelE</fullName>
    </submittedName>
</protein>
<dbReference type="EMBL" id="RDQM01000005">
    <property type="protein sequence ID" value="RMW99170.1"/>
    <property type="molecule type" value="Genomic_DNA"/>
</dbReference>
<organism evidence="1 2">
    <name type="scientific">Allofranklinella schreckenbergeri</name>
    <dbReference type="NCBI Taxonomy" id="1076744"/>
    <lineage>
        <taxon>Bacteria</taxon>
        <taxon>Pseudomonadati</taxon>
        <taxon>Pseudomonadota</taxon>
        <taxon>Betaproteobacteria</taxon>
        <taxon>Burkholderiales</taxon>
        <taxon>Comamonadaceae</taxon>
        <taxon>Allofranklinella</taxon>
    </lineage>
</organism>
<dbReference type="GO" id="GO:0006355">
    <property type="term" value="P:regulation of DNA-templated transcription"/>
    <property type="evidence" value="ECO:0007669"/>
    <property type="project" value="InterPro"/>
</dbReference>
<proteinExistence type="predicted"/>
<dbReference type="InterPro" id="IPR013321">
    <property type="entry name" value="Arc_rbn_hlx_hlx"/>
</dbReference>
<dbReference type="InterPro" id="IPR010985">
    <property type="entry name" value="Ribbon_hlx_hlx"/>
</dbReference>
<dbReference type="AlphaFoldDB" id="A0A3M6Q955"/>
<evidence type="ECO:0000313" key="2">
    <source>
        <dbReference type="Proteomes" id="UP000267521"/>
    </source>
</evidence>
<dbReference type="Proteomes" id="UP000267521">
    <property type="component" value="Unassembled WGS sequence"/>
</dbReference>
<accession>A0A3M6Q955</accession>
<comment type="caution">
    <text evidence="1">The sequence shown here is derived from an EMBL/GenBank/DDBJ whole genome shotgun (WGS) entry which is preliminary data.</text>
</comment>
<dbReference type="SUPFAM" id="SSF47598">
    <property type="entry name" value="Ribbon-helix-helix"/>
    <property type="match status" value="1"/>
</dbReference>
<reference evidence="1 2" key="1">
    <citation type="submission" date="2018-10" db="EMBL/GenBank/DDBJ databases">
        <title>Comamonadaceae CDC group NO-1 genome sequencing and assembly.</title>
        <authorList>
            <person name="Bernier A.-M."/>
            <person name="Bernard K."/>
        </authorList>
    </citation>
    <scope>NUCLEOTIDE SEQUENCE [LARGE SCALE GENOMIC DNA]</scope>
    <source>
        <strain evidence="1 2">NML970147</strain>
    </source>
</reference>